<comment type="caution">
    <text evidence="1">The sequence shown here is derived from an EMBL/GenBank/DDBJ whole genome shotgun (WGS) entry which is preliminary data.</text>
</comment>
<dbReference type="InterPro" id="IPR011990">
    <property type="entry name" value="TPR-like_helical_dom_sf"/>
</dbReference>
<proteinExistence type="predicted"/>
<dbReference type="Proteomes" id="UP000294744">
    <property type="component" value="Unassembled WGS sequence"/>
</dbReference>
<evidence type="ECO:0008006" key="3">
    <source>
        <dbReference type="Google" id="ProtNLM"/>
    </source>
</evidence>
<organism evidence="1 2">
    <name type="scientific">Saccharopolyspora aridisoli</name>
    <dbReference type="NCBI Taxonomy" id="2530385"/>
    <lineage>
        <taxon>Bacteria</taxon>
        <taxon>Bacillati</taxon>
        <taxon>Actinomycetota</taxon>
        <taxon>Actinomycetes</taxon>
        <taxon>Pseudonocardiales</taxon>
        <taxon>Pseudonocardiaceae</taxon>
        <taxon>Saccharopolyspora</taxon>
    </lineage>
</organism>
<dbReference type="RefSeq" id="WP_132627131.1">
    <property type="nucleotide sequence ID" value="NZ_SMKV01000048.1"/>
</dbReference>
<dbReference type="SUPFAM" id="SSF48452">
    <property type="entry name" value="TPR-like"/>
    <property type="match status" value="1"/>
</dbReference>
<sequence length="210" mass="23304">MNGCPGSTAGWLALLVGCLEYDLGQRQAAEATRRSALSLGREVGSSGILGWAHEMRAWFALPPATTGAQSQRRMAARPRRAATACRQLVAQKAKALARMGRNDEMLKTLEHGRVLLDGMPYPDNVENHFMVDPSKYDFYAMDCYRQVGENRLARELSEEVIRASTDFQNHERWPMRIAEAQVTLGVVAAREGNLDEAIGYGRRALNPLVN</sequence>
<dbReference type="AlphaFoldDB" id="A0A4R4UG99"/>
<dbReference type="EMBL" id="SMKV01000048">
    <property type="protein sequence ID" value="TDC87964.1"/>
    <property type="molecule type" value="Genomic_DNA"/>
</dbReference>
<dbReference type="OrthoDB" id="3213425at2"/>
<reference evidence="1 2" key="1">
    <citation type="submission" date="2019-03" db="EMBL/GenBank/DDBJ databases">
        <title>Draft genome sequences of novel Actinobacteria.</title>
        <authorList>
            <person name="Sahin N."/>
            <person name="Ay H."/>
            <person name="Saygin H."/>
        </authorList>
    </citation>
    <scope>NUCLEOTIDE SEQUENCE [LARGE SCALE GENOMIC DNA]</scope>
    <source>
        <strain evidence="1 2">16K404</strain>
    </source>
</reference>
<evidence type="ECO:0000313" key="2">
    <source>
        <dbReference type="Proteomes" id="UP000294744"/>
    </source>
</evidence>
<accession>A0A4R4UG99</accession>
<protein>
    <recommendedName>
        <fullName evidence="3">Tetratricopeptide repeat protein</fullName>
    </recommendedName>
</protein>
<evidence type="ECO:0000313" key="1">
    <source>
        <dbReference type="EMBL" id="TDC87964.1"/>
    </source>
</evidence>
<name>A0A4R4UG99_9PSEU</name>
<gene>
    <name evidence="1" type="ORF">E1161_24720</name>
</gene>
<dbReference type="Gene3D" id="1.25.40.10">
    <property type="entry name" value="Tetratricopeptide repeat domain"/>
    <property type="match status" value="1"/>
</dbReference>
<keyword evidence="2" id="KW-1185">Reference proteome</keyword>